<reference evidence="1" key="1">
    <citation type="submission" date="2018-05" db="EMBL/GenBank/DDBJ databases">
        <authorList>
            <person name="Lanie J.A."/>
            <person name="Ng W.-L."/>
            <person name="Kazmierczak K.M."/>
            <person name="Andrzejewski T.M."/>
            <person name="Davidsen T.M."/>
            <person name="Wayne K.J."/>
            <person name="Tettelin H."/>
            <person name="Glass J.I."/>
            <person name="Rusch D."/>
            <person name="Podicherti R."/>
            <person name="Tsui H.-C.T."/>
            <person name="Winkler M.E."/>
        </authorList>
    </citation>
    <scope>NUCLEOTIDE SEQUENCE</scope>
</reference>
<gene>
    <name evidence="1" type="ORF">METZ01_LOCUS98871</name>
</gene>
<evidence type="ECO:0000313" key="1">
    <source>
        <dbReference type="EMBL" id="SVA46017.1"/>
    </source>
</evidence>
<dbReference type="AlphaFoldDB" id="A0A381W295"/>
<name>A0A381W295_9ZZZZ</name>
<protein>
    <submittedName>
        <fullName evidence="1">Uncharacterized protein</fullName>
    </submittedName>
</protein>
<proteinExistence type="predicted"/>
<dbReference type="EMBL" id="UINC01010335">
    <property type="protein sequence ID" value="SVA46017.1"/>
    <property type="molecule type" value="Genomic_DNA"/>
</dbReference>
<organism evidence="1">
    <name type="scientific">marine metagenome</name>
    <dbReference type="NCBI Taxonomy" id="408172"/>
    <lineage>
        <taxon>unclassified sequences</taxon>
        <taxon>metagenomes</taxon>
        <taxon>ecological metagenomes</taxon>
    </lineage>
</organism>
<sequence length="42" mass="4763">MSLFVANDPVVRWWHTETAPRLPRFPVLPTASSRYRASVHGG</sequence>
<accession>A0A381W295</accession>